<evidence type="ECO:0000313" key="2">
    <source>
        <dbReference type="EMBL" id="CAL1707683.1"/>
    </source>
</evidence>
<reference evidence="3" key="1">
    <citation type="submission" date="2024-04" db="EMBL/GenBank/DDBJ databases">
        <authorList>
            <person name="Shaw F."/>
            <person name="Minotto A."/>
        </authorList>
    </citation>
    <scope>NUCLEOTIDE SEQUENCE [LARGE SCALE GENOMIC DNA]</scope>
</reference>
<organism evidence="2 3">
    <name type="scientific">Somion occarium</name>
    <dbReference type="NCBI Taxonomy" id="3059160"/>
    <lineage>
        <taxon>Eukaryota</taxon>
        <taxon>Fungi</taxon>
        <taxon>Dikarya</taxon>
        <taxon>Basidiomycota</taxon>
        <taxon>Agaricomycotina</taxon>
        <taxon>Agaricomycetes</taxon>
        <taxon>Polyporales</taxon>
        <taxon>Cerrenaceae</taxon>
        <taxon>Somion</taxon>
    </lineage>
</organism>
<sequence length="260" mass="28779">MQPKKTAEVSCLLRADGAAFHCPRLDQSFHPGITQNRDPSPFMVSSQCALRSPTQKDLNTRRKVETSAGYRYNSYVYPSSIRGTCDSRTSGSLHRIPKSGPDLTRKPKPCPSPASSLVLSFLGRSPLINIVHAQQILCNVTINSMCNTEATGTHIPRAHFDTFVLSSFQDLLGNLEEFKHAGSSVLLLLLPMPVPVPVPVPAPVRCADLPRALHSDVLRKCYLSDPSYFGPDCDDCEFEVLCILTVFHLRPSEWYPDNEP</sequence>
<evidence type="ECO:0000313" key="3">
    <source>
        <dbReference type="Proteomes" id="UP001497453"/>
    </source>
</evidence>
<protein>
    <submittedName>
        <fullName evidence="2">Uncharacterized protein</fullName>
    </submittedName>
</protein>
<evidence type="ECO:0000256" key="1">
    <source>
        <dbReference type="SAM" id="MobiDB-lite"/>
    </source>
</evidence>
<name>A0ABP1DKV8_9APHY</name>
<dbReference type="EMBL" id="OZ037947">
    <property type="protein sequence ID" value="CAL1707683.1"/>
    <property type="molecule type" value="Genomic_DNA"/>
</dbReference>
<gene>
    <name evidence="2" type="ORF">GFSPODELE1_LOCUS6483</name>
</gene>
<dbReference type="Proteomes" id="UP001497453">
    <property type="component" value="Chromosome 4"/>
</dbReference>
<keyword evidence="3" id="KW-1185">Reference proteome</keyword>
<feature type="region of interest" description="Disordered" evidence="1">
    <location>
        <begin position="88"/>
        <end position="110"/>
    </location>
</feature>
<proteinExistence type="predicted"/>
<accession>A0ABP1DKV8</accession>